<dbReference type="EMBL" id="PSYR01000002">
    <property type="protein sequence ID" value="RCN57214.1"/>
    <property type="molecule type" value="Genomic_DNA"/>
</dbReference>
<protein>
    <submittedName>
        <fullName evidence="1">Uncharacterized protein</fullName>
    </submittedName>
</protein>
<organism evidence="1 2">
    <name type="scientific">Acidiferrobacter thiooxydans</name>
    <dbReference type="NCBI Taxonomy" id="163359"/>
    <lineage>
        <taxon>Bacteria</taxon>
        <taxon>Pseudomonadati</taxon>
        <taxon>Pseudomonadota</taxon>
        <taxon>Gammaproteobacteria</taxon>
        <taxon>Acidiferrobacterales</taxon>
        <taxon>Acidiferrobacteraceae</taxon>
        <taxon>Acidiferrobacter</taxon>
    </lineage>
</organism>
<comment type="caution">
    <text evidence="1">The sequence shown here is derived from an EMBL/GenBank/DDBJ whole genome shotgun (WGS) entry which is preliminary data.</text>
</comment>
<keyword evidence="2" id="KW-1185">Reference proteome</keyword>
<dbReference type="AlphaFoldDB" id="A0A368HFJ8"/>
<dbReference type="Proteomes" id="UP000253250">
    <property type="component" value="Unassembled WGS sequence"/>
</dbReference>
<accession>A0A368HFJ8</accession>
<proteinExistence type="predicted"/>
<reference evidence="1 2" key="1">
    <citation type="submission" date="2018-02" db="EMBL/GenBank/DDBJ databases">
        <title>Insights into the biology of acidophilic members of the Acidiferrobacteraceae family derived from comparative genomic analyses.</title>
        <authorList>
            <person name="Issotta F."/>
            <person name="Thyssen C."/>
            <person name="Mena C."/>
            <person name="Moya A."/>
            <person name="Bellenberg S."/>
            <person name="Sproer C."/>
            <person name="Covarrubias P.C."/>
            <person name="Sand W."/>
            <person name="Quatrini R."/>
            <person name="Vera M."/>
        </authorList>
    </citation>
    <scope>NUCLEOTIDE SEQUENCE [LARGE SCALE GENOMIC DNA]</scope>
    <source>
        <strain evidence="2">m-1</strain>
    </source>
</reference>
<name>A0A368HFJ8_9GAMM</name>
<evidence type="ECO:0000313" key="2">
    <source>
        <dbReference type="Proteomes" id="UP000253250"/>
    </source>
</evidence>
<dbReference type="OrthoDB" id="5785440at2"/>
<gene>
    <name evidence="1" type="ORF">C4900_12410</name>
</gene>
<evidence type="ECO:0000313" key="1">
    <source>
        <dbReference type="EMBL" id="RCN57214.1"/>
    </source>
</evidence>
<sequence length="138" mass="15895">MSGHYPFGGKANRVTAFAFFEKNQLSLELQERYYRWWYDFAKAAVENDPDLKATRLVDFQHYPFGQHAETNFHLHGYKWATALADLGAFIANVIFPKLSEDAAHKLAHDHDTMMKALLTERAKAPREAAPDVGRYRHV</sequence>